<dbReference type="Proteomes" id="UP000460718">
    <property type="component" value="Unassembled WGS sequence"/>
</dbReference>
<organism evidence="1 3">
    <name type="scientific">Phytophthora fragariae</name>
    <dbReference type="NCBI Taxonomy" id="53985"/>
    <lineage>
        <taxon>Eukaryota</taxon>
        <taxon>Sar</taxon>
        <taxon>Stramenopiles</taxon>
        <taxon>Oomycota</taxon>
        <taxon>Peronosporomycetes</taxon>
        <taxon>Peronosporales</taxon>
        <taxon>Peronosporaceae</taxon>
        <taxon>Phytophthora</taxon>
    </lineage>
</organism>
<dbReference type="AlphaFoldDB" id="A0A6A3MKA0"/>
<proteinExistence type="predicted"/>
<dbReference type="EMBL" id="QXFY01000011">
    <property type="protein sequence ID" value="KAE9361955.1"/>
    <property type="molecule type" value="Genomic_DNA"/>
</dbReference>
<reference evidence="3 4" key="1">
    <citation type="submission" date="2018-09" db="EMBL/GenBank/DDBJ databases">
        <title>Genomic investigation of the strawberry pathogen Phytophthora fragariae indicates pathogenicity is determined by transcriptional variation in three key races.</title>
        <authorList>
            <person name="Adams T.M."/>
            <person name="Armitage A.D."/>
            <person name="Sobczyk M.K."/>
            <person name="Bates H.J."/>
            <person name="Dunwell J.M."/>
            <person name="Nellist C.F."/>
            <person name="Harrison R.J."/>
        </authorList>
    </citation>
    <scope>NUCLEOTIDE SEQUENCE [LARGE SCALE GENOMIC DNA]</scope>
    <source>
        <strain evidence="2 4">NOV-77</strain>
        <strain evidence="1 3">SCRP245</strain>
    </source>
</reference>
<name>A0A6A3MKA0_9STRA</name>
<evidence type="ECO:0000313" key="3">
    <source>
        <dbReference type="Proteomes" id="UP000460718"/>
    </source>
</evidence>
<accession>A0A6A3MKA0</accession>
<evidence type="ECO:0000313" key="2">
    <source>
        <dbReference type="EMBL" id="KAE9361955.1"/>
    </source>
</evidence>
<comment type="caution">
    <text evidence="1">The sequence shown here is derived from an EMBL/GenBank/DDBJ whole genome shotgun (WGS) entry which is preliminary data.</text>
</comment>
<dbReference type="Proteomes" id="UP000486351">
    <property type="component" value="Unassembled WGS sequence"/>
</dbReference>
<protein>
    <submittedName>
        <fullName evidence="1">Uncharacterized protein</fullName>
    </submittedName>
</protein>
<gene>
    <name evidence="2" type="ORF">PF008_g528</name>
    <name evidence="1" type="ORF">PF011_g139</name>
</gene>
<sequence>MAPRASADIVTAREPAANPRLHGLLLTWDPTLLDQFIDAANDVVPVEQPHLELSQWLTEPRGSLTTEGFLQDTMTYLSESAGGYRGNILSPLTPAQSNALSRRMGQMEMDPFMQACAKKLPAGSCLVTGTLFFQDPATDGVPTNLPSPPSPHRQIFV</sequence>
<dbReference type="EMBL" id="QXFW01000003">
    <property type="protein sequence ID" value="KAE9031357.1"/>
    <property type="molecule type" value="Genomic_DNA"/>
</dbReference>
<evidence type="ECO:0000313" key="4">
    <source>
        <dbReference type="Proteomes" id="UP000486351"/>
    </source>
</evidence>
<evidence type="ECO:0000313" key="1">
    <source>
        <dbReference type="EMBL" id="KAE9031357.1"/>
    </source>
</evidence>